<sequence length="57" mass="6624">MLKKQLKNYMFDVQTDERFSNVKGIGSLAQTMVDCKKHMTYPLVYLLIKLILPVATF</sequence>
<protein>
    <submittedName>
        <fullName evidence="1">Uncharacterized protein</fullName>
    </submittedName>
</protein>
<name>A0A0K9NP98_ZOSMR</name>
<evidence type="ECO:0000313" key="2">
    <source>
        <dbReference type="Proteomes" id="UP000036987"/>
    </source>
</evidence>
<dbReference type="Proteomes" id="UP000036987">
    <property type="component" value="Unassembled WGS sequence"/>
</dbReference>
<evidence type="ECO:0000313" key="1">
    <source>
        <dbReference type="EMBL" id="KMZ57800.1"/>
    </source>
</evidence>
<dbReference type="AlphaFoldDB" id="A0A0K9NP98"/>
<proteinExistence type="predicted"/>
<gene>
    <name evidence="1" type="ORF">ZOSMA_81G00170</name>
</gene>
<comment type="caution">
    <text evidence="1">The sequence shown here is derived from an EMBL/GenBank/DDBJ whole genome shotgun (WGS) entry which is preliminary data.</text>
</comment>
<dbReference type="InterPro" id="IPR055298">
    <property type="entry name" value="AtLOH3-like"/>
</dbReference>
<dbReference type="OrthoDB" id="6778351at2759"/>
<reference evidence="2" key="1">
    <citation type="journal article" date="2016" name="Nature">
        <title>The genome of the seagrass Zostera marina reveals angiosperm adaptation to the sea.</title>
        <authorList>
            <person name="Olsen J.L."/>
            <person name="Rouze P."/>
            <person name="Verhelst B."/>
            <person name="Lin Y.-C."/>
            <person name="Bayer T."/>
            <person name="Collen J."/>
            <person name="Dattolo E."/>
            <person name="De Paoli E."/>
            <person name="Dittami S."/>
            <person name="Maumus F."/>
            <person name="Michel G."/>
            <person name="Kersting A."/>
            <person name="Lauritano C."/>
            <person name="Lohaus R."/>
            <person name="Toepel M."/>
            <person name="Tonon T."/>
            <person name="Vanneste K."/>
            <person name="Amirebrahimi M."/>
            <person name="Brakel J."/>
            <person name="Bostroem C."/>
            <person name="Chovatia M."/>
            <person name="Grimwood J."/>
            <person name="Jenkins J.W."/>
            <person name="Jueterbock A."/>
            <person name="Mraz A."/>
            <person name="Stam W.T."/>
            <person name="Tice H."/>
            <person name="Bornberg-Bauer E."/>
            <person name="Green P.J."/>
            <person name="Pearson G.A."/>
            <person name="Procaccini G."/>
            <person name="Duarte C.M."/>
            <person name="Schmutz J."/>
            <person name="Reusch T.B.H."/>
            <person name="Van de Peer Y."/>
        </authorList>
    </citation>
    <scope>NUCLEOTIDE SEQUENCE [LARGE SCALE GENOMIC DNA]</scope>
    <source>
        <strain evidence="2">cv. Finnish</strain>
    </source>
</reference>
<keyword evidence="2" id="KW-1185">Reference proteome</keyword>
<dbReference type="PANTHER" id="PTHR11697:SF230">
    <property type="entry name" value="ZINC FINGER, MYM DOMAIN CONTAINING 1"/>
    <property type="match status" value="1"/>
</dbReference>
<organism evidence="1 2">
    <name type="scientific">Zostera marina</name>
    <name type="common">Eelgrass</name>
    <dbReference type="NCBI Taxonomy" id="29655"/>
    <lineage>
        <taxon>Eukaryota</taxon>
        <taxon>Viridiplantae</taxon>
        <taxon>Streptophyta</taxon>
        <taxon>Embryophyta</taxon>
        <taxon>Tracheophyta</taxon>
        <taxon>Spermatophyta</taxon>
        <taxon>Magnoliopsida</taxon>
        <taxon>Liliopsida</taxon>
        <taxon>Zosteraceae</taxon>
        <taxon>Zostera</taxon>
    </lineage>
</organism>
<dbReference type="PANTHER" id="PTHR11697">
    <property type="entry name" value="GENERAL TRANSCRIPTION FACTOR 2-RELATED ZINC FINGER PROTEIN"/>
    <property type="match status" value="1"/>
</dbReference>
<accession>A0A0K9NP98</accession>
<dbReference type="EMBL" id="LFYR01002015">
    <property type="protein sequence ID" value="KMZ57800.1"/>
    <property type="molecule type" value="Genomic_DNA"/>
</dbReference>